<accession>A0A1L7N122</accession>
<reference evidence="1 2" key="1">
    <citation type="submission" date="2016-12" db="EMBL/GenBank/DDBJ databases">
        <title>Characterization of two jumbo phages RP12 and RP31 infecting the phytopathogen Ralstonia solanacearum.</title>
        <authorList>
            <person name="Kawasaki T."/>
            <person name="Yoshikawa G."/>
            <person name="Ogata H."/>
            <person name="Yamada T."/>
        </authorList>
    </citation>
    <scope>NUCLEOTIDE SEQUENCE [LARGE SCALE GENOMIC DNA]</scope>
    <source>
        <strain evidence="1 2">RP12</strain>
    </source>
</reference>
<protein>
    <submittedName>
        <fullName evidence="1">Uncharacterized protein</fullName>
    </submittedName>
</protein>
<dbReference type="KEGG" id="vg:40074600"/>
<dbReference type="EMBL" id="AP017924">
    <property type="protein sequence ID" value="BAW19179.1"/>
    <property type="molecule type" value="Genomic_DNA"/>
</dbReference>
<evidence type="ECO:0000313" key="2">
    <source>
        <dbReference type="Proteomes" id="UP000222831"/>
    </source>
</evidence>
<keyword evidence="2" id="KW-1185">Reference proteome</keyword>
<dbReference type="Proteomes" id="UP000222831">
    <property type="component" value="Segment"/>
</dbReference>
<organism evidence="1 2">
    <name type="scientific">Ralstonia phage RP12</name>
    <dbReference type="NCBI Taxonomy" id="1923889"/>
    <lineage>
        <taxon>Viruses</taxon>
        <taxon>Duplodnaviria</taxon>
        <taxon>Heunggongvirae</taxon>
        <taxon>Uroviricota</taxon>
        <taxon>Caudoviricetes</taxon>
        <taxon>Chimalliviridae</taxon>
        <taxon>Ripduovirus</taxon>
        <taxon>Ripduovirus RP12</taxon>
    </lineage>
</organism>
<evidence type="ECO:0000313" key="1">
    <source>
        <dbReference type="EMBL" id="BAW19179.1"/>
    </source>
</evidence>
<proteinExistence type="predicted"/>
<sequence>MKRTNTSIENQKPNEMRRTNPIIDQAMAEIKEVIAEDGYASVADYQRLVEKFKLPDEILLPAMQHSGLGFVKTSAIINHPTMEVIVDLRYIAAAMMLVYSDDEWALSHSVLRYLEALHTAGSWRAAFPVMYHKGLLEDIYATYGHHFTDMEMADNAKLAVDDTVEVHAMAERHVHALNELAKSDAELTEVFHLCLRVMDIVNTTKLGKLNHSLSIFHRRFENVKAYKHFWRLAVNKILTPERPGRVLAINQASMNS</sequence>
<dbReference type="RefSeq" id="YP_009598898.1">
    <property type="nucleotide sequence ID" value="NC_041911.1"/>
</dbReference>
<name>A0A1L7N122_9CAUD</name>
<dbReference type="GeneID" id="40074600"/>